<dbReference type="PRINTS" id="PR00702">
    <property type="entry name" value="ACRIFLAVINRP"/>
</dbReference>
<proteinExistence type="predicted"/>
<dbReference type="PANTHER" id="PTHR32063:SF14">
    <property type="entry name" value="BLL4319 PROTEIN"/>
    <property type="match status" value="1"/>
</dbReference>
<keyword evidence="5 8" id="KW-0812">Transmembrane</keyword>
<feature type="transmembrane region" description="Helical" evidence="8">
    <location>
        <begin position="459"/>
        <end position="481"/>
    </location>
</feature>
<dbReference type="GO" id="GO:0005886">
    <property type="term" value="C:plasma membrane"/>
    <property type="evidence" value="ECO:0007669"/>
    <property type="project" value="UniProtKB-SubCell"/>
</dbReference>
<keyword evidence="2" id="KW-0813">Transport</keyword>
<feature type="transmembrane region" description="Helical" evidence="8">
    <location>
        <begin position="959"/>
        <end position="979"/>
    </location>
</feature>
<dbReference type="SUPFAM" id="SSF82693">
    <property type="entry name" value="Multidrug efflux transporter AcrB pore domain, PN1, PN2, PC1 and PC2 subdomains"/>
    <property type="match status" value="3"/>
</dbReference>
<feature type="transmembrane region" description="Helical" evidence="8">
    <location>
        <begin position="431"/>
        <end position="453"/>
    </location>
</feature>
<accession>A0AA49GIR5</accession>
<dbReference type="FunFam" id="1.20.1640.10:FF:000001">
    <property type="entry name" value="Efflux pump membrane transporter"/>
    <property type="match status" value="1"/>
</dbReference>
<evidence type="ECO:0000256" key="2">
    <source>
        <dbReference type="ARBA" id="ARBA00022448"/>
    </source>
</evidence>
<sequence>MTLTDISVKRPVFAAVLSLLIIAIGLVCYTKLVVREYPDIEPPIVSVETNYMGASAAVVETRITQLIEERVSEVEAIKLINSSSVDGKSEVTIEFNLNRDIDAAANDVREAVSKLLDNLPTEADPPEINKVDAGSDAVMYLSLTSSEMSILELRDYADRYMLDRFSVLPGVARVRISGGSRYAMRIWIDREALAARKLTVADVENALRNQNVELPAGSIESLDRQFTVRLNREFQEVEDFNNLIVKRNANGHHIHLSEVAKVQMGAEEHRMSYTGNREMRIGLGIIKQSKANTLDVATAVKEEAAKIQPSLPAHMNISNSYDRSLFISEAIAEVYDTILIAIILVIFVIYIFLGDIRATIIPAVTVPVSLVGTCIVLLMFGYSLNLLTLLALVLAIGLVVDDAIVVLENIYSRLENGEKPLLAAYQGAREVGFAVIATSLVLLAVFVPITFLAGDIGKLFTEFAIAMAAAVFFSTVVALTLSPMLCSKMLKVQTGNGNFITRYTDRAVRYLQRRYRSSLERFVVKPIWSVLIIVIFLAGSIGLFLIVPKEFIPKEDRGMIMIAAQAPEGATYSYTKSFVDEIGERLMYLNEETDEAKMILVRTPQSYGSGVESFNDGRAIIVLNDYAARRSAWEIMDEIREKLSDITGLQVSIIMRQGLSSGSGKPVQYVLSGDTYEEIAQWRDQLLQEIADYPGLTDIDYDYKETKPQLKVNIDKPRAAEMGVSIINIGRTLETLLGSRLVTTFIKDGEEYDVIVESDFDQKRMLYDLKNIFVRSDRSEELIPLSNLVTIDEFADSGTLNRFNRMRAITIEANLAHGYTLGQALDHLDKVVAEKLPEEVTIGYKGESLDYKDSGESVIFIFILALIVVYLVLAAQFESFIHPFVLILTVPFALLGALLGLWLFDQSINIYSQIGMIMLVGLATKNGILIVEFINQLRDRGQDFDSAVIDASVMRLRPILMTGLTTIMGSLPLIISFGAGAETRLVIGLVILFGVLISSIFTIYTVPAVYKLIARKTSSPNAVADELEKSLNEQELNPA</sequence>
<gene>
    <name evidence="9" type="ORF">K4G66_24210</name>
</gene>
<evidence type="ECO:0000256" key="6">
    <source>
        <dbReference type="ARBA" id="ARBA00022989"/>
    </source>
</evidence>
<comment type="subcellular location">
    <subcellularLocation>
        <location evidence="1">Cell inner membrane</location>
        <topology evidence="1">Multi-pass membrane protein</topology>
    </subcellularLocation>
</comment>
<name>A0AA49GIR5_9BACT</name>
<reference evidence="9" key="2">
    <citation type="journal article" date="2024" name="Antonie Van Leeuwenhoek">
        <title>Roseihalotalea indica gen. nov., sp. nov., a halophilic Bacteroidetes from mesopelagic Southwest Indian Ocean with higher carbohydrate metabolic potential.</title>
        <authorList>
            <person name="Chen B."/>
            <person name="Zhang M."/>
            <person name="Lin D."/>
            <person name="Ye J."/>
            <person name="Tang K."/>
        </authorList>
    </citation>
    <scope>NUCLEOTIDE SEQUENCE</scope>
    <source>
        <strain evidence="9">TK19036</strain>
    </source>
</reference>
<dbReference type="AlphaFoldDB" id="A0AA49GIR5"/>
<feature type="transmembrane region" description="Helical" evidence="8">
    <location>
        <begin position="334"/>
        <end position="353"/>
    </location>
</feature>
<dbReference type="Gene3D" id="1.20.1640.10">
    <property type="entry name" value="Multidrug efflux transporter AcrB transmembrane domain"/>
    <property type="match status" value="2"/>
</dbReference>
<organism evidence="9">
    <name type="scientific">Roseihalotalea indica</name>
    <dbReference type="NCBI Taxonomy" id="2867963"/>
    <lineage>
        <taxon>Bacteria</taxon>
        <taxon>Pseudomonadati</taxon>
        <taxon>Bacteroidota</taxon>
        <taxon>Cytophagia</taxon>
        <taxon>Cytophagales</taxon>
        <taxon>Catalimonadaceae</taxon>
        <taxon>Roseihalotalea</taxon>
    </lineage>
</organism>
<dbReference type="Pfam" id="PF00873">
    <property type="entry name" value="ACR_tran"/>
    <property type="match status" value="1"/>
</dbReference>
<evidence type="ECO:0000256" key="7">
    <source>
        <dbReference type="ARBA" id="ARBA00023136"/>
    </source>
</evidence>
<reference evidence="9" key="1">
    <citation type="journal article" date="2023" name="Comput. Struct. Biotechnol. J.">
        <title>Discovery of a novel marine Bacteroidetes with a rich repertoire of carbohydrate-active enzymes.</title>
        <authorList>
            <person name="Chen B."/>
            <person name="Liu G."/>
            <person name="Chen Q."/>
            <person name="Wang H."/>
            <person name="Liu L."/>
            <person name="Tang K."/>
        </authorList>
    </citation>
    <scope>NUCLEOTIDE SEQUENCE</scope>
    <source>
        <strain evidence="9">TK19036</strain>
    </source>
</reference>
<dbReference type="PANTHER" id="PTHR32063">
    <property type="match status" value="1"/>
</dbReference>
<feature type="transmembrane region" description="Helical" evidence="8">
    <location>
        <begin position="985"/>
        <end position="1006"/>
    </location>
</feature>
<dbReference type="Gene3D" id="3.30.70.1440">
    <property type="entry name" value="Multidrug efflux transporter AcrB pore domain"/>
    <property type="match status" value="1"/>
</dbReference>
<feature type="transmembrane region" description="Helical" evidence="8">
    <location>
        <begin position="12"/>
        <end position="34"/>
    </location>
</feature>
<dbReference type="InterPro" id="IPR027463">
    <property type="entry name" value="AcrB_DN_DC_subdom"/>
</dbReference>
<evidence type="ECO:0000256" key="3">
    <source>
        <dbReference type="ARBA" id="ARBA00022475"/>
    </source>
</evidence>
<feature type="transmembrane region" description="Helical" evidence="8">
    <location>
        <begin position="386"/>
        <end position="410"/>
    </location>
</feature>
<keyword evidence="4" id="KW-0997">Cell inner membrane</keyword>
<feature type="transmembrane region" description="Helical" evidence="8">
    <location>
        <begin position="884"/>
        <end position="904"/>
    </location>
</feature>
<evidence type="ECO:0000313" key="9">
    <source>
        <dbReference type="EMBL" id="WKN35482.1"/>
    </source>
</evidence>
<evidence type="ECO:0000256" key="4">
    <source>
        <dbReference type="ARBA" id="ARBA00022519"/>
    </source>
</evidence>
<evidence type="ECO:0000256" key="8">
    <source>
        <dbReference type="SAM" id="Phobius"/>
    </source>
</evidence>
<dbReference type="InterPro" id="IPR001036">
    <property type="entry name" value="Acrflvin-R"/>
</dbReference>
<dbReference type="GO" id="GO:0042910">
    <property type="term" value="F:xenobiotic transmembrane transporter activity"/>
    <property type="evidence" value="ECO:0007669"/>
    <property type="project" value="TreeGrafter"/>
</dbReference>
<dbReference type="Gene3D" id="3.30.2090.10">
    <property type="entry name" value="Multidrug efflux transporter AcrB TolC docking domain, DN and DC subdomains"/>
    <property type="match status" value="2"/>
</dbReference>
<dbReference type="SUPFAM" id="SSF82866">
    <property type="entry name" value="Multidrug efflux transporter AcrB transmembrane domain"/>
    <property type="match status" value="2"/>
</dbReference>
<dbReference type="SUPFAM" id="SSF82714">
    <property type="entry name" value="Multidrug efflux transporter AcrB TolC docking domain, DN and DC subdomains"/>
    <property type="match status" value="2"/>
</dbReference>
<dbReference type="EMBL" id="CP120682">
    <property type="protein sequence ID" value="WKN35482.1"/>
    <property type="molecule type" value="Genomic_DNA"/>
</dbReference>
<dbReference type="Gene3D" id="3.30.70.1320">
    <property type="entry name" value="Multidrug efflux transporter AcrB pore domain like"/>
    <property type="match status" value="1"/>
</dbReference>
<keyword evidence="7 8" id="KW-0472">Membrane</keyword>
<evidence type="ECO:0000256" key="1">
    <source>
        <dbReference type="ARBA" id="ARBA00004429"/>
    </source>
</evidence>
<protein>
    <submittedName>
        <fullName evidence="9">Efflux RND transporter permease subunit</fullName>
    </submittedName>
</protein>
<evidence type="ECO:0000256" key="5">
    <source>
        <dbReference type="ARBA" id="ARBA00022692"/>
    </source>
</evidence>
<feature type="transmembrane region" description="Helical" evidence="8">
    <location>
        <begin position="910"/>
        <end position="931"/>
    </location>
</feature>
<keyword evidence="3" id="KW-1003">Cell membrane</keyword>
<feature type="transmembrane region" description="Helical" evidence="8">
    <location>
        <begin position="858"/>
        <end position="877"/>
    </location>
</feature>
<keyword evidence="6 8" id="KW-1133">Transmembrane helix</keyword>
<feature type="transmembrane region" description="Helical" evidence="8">
    <location>
        <begin position="522"/>
        <end position="547"/>
    </location>
</feature>
<feature type="transmembrane region" description="Helical" evidence="8">
    <location>
        <begin position="360"/>
        <end position="380"/>
    </location>
</feature>
<dbReference type="Gene3D" id="3.30.70.1430">
    <property type="entry name" value="Multidrug efflux transporter AcrB pore domain"/>
    <property type="match status" value="2"/>
</dbReference>